<dbReference type="RefSeq" id="WP_074664867.1">
    <property type="nucleotide sequence ID" value="NZ_FNNH01000002.1"/>
</dbReference>
<evidence type="ECO:0000313" key="1">
    <source>
        <dbReference type="EMBL" id="SDW06012.1"/>
    </source>
</evidence>
<evidence type="ECO:0000313" key="2">
    <source>
        <dbReference type="Proteomes" id="UP000183454"/>
    </source>
</evidence>
<dbReference type="AlphaFoldDB" id="A0A1H2QFV7"/>
<name>A0A1H2QFV7_9PROT</name>
<organism evidence="1 2">
    <name type="scientific">Nitrosomonas communis</name>
    <dbReference type="NCBI Taxonomy" id="44574"/>
    <lineage>
        <taxon>Bacteria</taxon>
        <taxon>Pseudomonadati</taxon>
        <taxon>Pseudomonadota</taxon>
        <taxon>Betaproteobacteria</taxon>
        <taxon>Nitrosomonadales</taxon>
        <taxon>Nitrosomonadaceae</taxon>
        <taxon>Nitrosomonas</taxon>
    </lineage>
</organism>
<sequence>MDKELSFDNIDVEDVVDDIMPVSRVAKIIDENEFLNEDDEEIGIEEIEITLDSLGLDQF</sequence>
<protein>
    <submittedName>
        <fullName evidence="1">Uncharacterized protein</fullName>
    </submittedName>
</protein>
<gene>
    <name evidence="1" type="ORF">SAMN05421882_100294</name>
</gene>
<dbReference type="EMBL" id="FNNH01000002">
    <property type="protein sequence ID" value="SDW06012.1"/>
    <property type="molecule type" value="Genomic_DNA"/>
</dbReference>
<reference evidence="1 2" key="1">
    <citation type="submission" date="2016-10" db="EMBL/GenBank/DDBJ databases">
        <authorList>
            <person name="de Groot N.N."/>
        </authorList>
    </citation>
    <scope>NUCLEOTIDE SEQUENCE [LARGE SCALE GENOMIC DNA]</scope>
    <source>
        <strain evidence="1 2">Nm110</strain>
    </source>
</reference>
<dbReference type="Proteomes" id="UP000183454">
    <property type="component" value="Unassembled WGS sequence"/>
</dbReference>
<proteinExistence type="predicted"/>
<accession>A0A1H2QFV7</accession>